<sequence length="99" mass="11744">MQIKEKTHPTKKEFLYALKFTEEDVIKTRQEQELRMHSLNKALYLGNALKNKVRIYFRDSLDRIIYLDTTIWGVTKEDIILKKGVTLPIKSILEIDYSI</sequence>
<dbReference type="EMBL" id="JBHSFV010000004">
    <property type="protein sequence ID" value="MFC4633901.1"/>
    <property type="molecule type" value="Genomic_DNA"/>
</dbReference>
<accession>A0ABV9HX37</accession>
<dbReference type="RefSeq" id="WP_379978129.1">
    <property type="nucleotide sequence ID" value="NZ_JBHSFV010000004.1"/>
</dbReference>
<reference evidence="2" key="1">
    <citation type="journal article" date="2019" name="Int. J. Syst. Evol. Microbiol.">
        <title>The Global Catalogue of Microorganisms (GCM) 10K type strain sequencing project: providing services to taxonomists for standard genome sequencing and annotation.</title>
        <authorList>
            <consortium name="The Broad Institute Genomics Platform"/>
            <consortium name="The Broad Institute Genome Sequencing Center for Infectious Disease"/>
            <person name="Wu L."/>
            <person name="Ma J."/>
        </authorList>
    </citation>
    <scope>NUCLEOTIDE SEQUENCE [LARGE SCALE GENOMIC DNA]</scope>
    <source>
        <strain evidence="2">YJ-61-S</strain>
    </source>
</reference>
<evidence type="ECO:0000313" key="2">
    <source>
        <dbReference type="Proteomes" id="UP001596043"/>
    </source>
</evidence>
<proteinExistence type="predicted"/>
<protein>
    <recommendedName>
        <fullName evidence="3">YolD-like family protein</fullName>
    </recommendedName>
</protein>
<keyword evidence="2" id="KW-1185">Reference proteome</keyword>
<gene>
    <name evidence="1" type="ORF">ACFO3O_08280</name>
</gene>
<organism evidence="1 2">
    <name type="scientific">Dokdonia ponticola</name>
    <dbReference type="NCBI Taxonomy" id="2041041"/>
    <lineage>
        <taxon>Bacteria</taxon>
        <taxon>Pseudomonadati</taxon>
        <taxon>Bacteroidota</taxon>
        <taxon>Flavobacteriia</taxon>
        <taxon>Flavobacteriales</taxon>
        <taxon>Flavobacteriaceae</taxon>
        <taxon>Dokdonia</taxon>
    </lineage>
</organism>
<comment type="caution">
    <text evidence="1">The sequence shown here is derived from an EMBL/GenBank/DDBJ whole genome shotgun (WGS) entry which is preliminary data.</text>
</comment>
<evidence type="ECO:0000313" key="1">
    <source>
        <dbReference type="EMBL" id="MFC4633901.1"/>
    </source>
</evidence>
<evidence type="ECO:0008006" key="3">
    <source>
        <dbReference type="Google" id="ProtNLM"/>
    </source>
</evidence>
<dbReference type="Proteomes" id="UP001596043">
    <property type="component" value="Unassembled WGS sequence"/>
</dbReference>
<name>A0ABV9HX37_9FLAO</name>